<dbReference type="Gene3D" id="2.50.20.10">
    <property type="entry name" value="Lipoprotein localisation LolA/LolB/LppX"/>
    <property type="match status" value="1"/>
</dbReference>
<dbReference type="OrthoDB" id="128937at2"/>
<dbReference type="AlphaFoldDB" id="A0A370QA49"/>
<feature type="signal peptide" evidence="1">
    <location>
        <begin position="1"/>
        <end position="22"/>
    </location>
</feature>
<evidence type="ECO:0000313" key="3">
    <source>
        <dbReference type="Proteomes" id="UP000255317"/>
    </source>
</evidence>
<proteinExistence type="predicted"/>
<evidence type="ECO:0000256" key="1">
    <source>
        <dbReference type="SAM" id="SignalP"/>
    </source>
</evidence>
<gene>
    <name evidence="2" type="ORF">C8D94_10379</name>
</gene>
<dbReference type="Proteomes" id="UP000255317">
    <property type="component" value="Unassembled WGS sequence"/>
</dbReference>
<feature type="chain" id="PRO_5016580420" description="Outer membrane lipoprotein-sorting protein" evidence="1">
    <location>
        <begin position="23"/>
        <end position="249"/>
    </location>
</feature>
<evidence type="ECO:0000313" key="2">
    <source>
        <dbReference type="EMBL" id="RDK85261.1"/>
    </source>
</evidence>
<keyword evidence="1" id="KW-0732">Signal</keyword>
<dbReference type="RefSeq" id="WP_115123695.1">
    <property type="nucleotide sequence ID" value="NZ_QRAO01000003.1"/>
</dbReference>
<comment type="caution">
    <text evidence="2">The sequence shown here is derived from an EMBL/GenBank/DDBJ whole genome shotgun (WGS) entry which is preliminary data.</text>
</comment>
<keyword evidence="3" id="KW-1185">Reference proteome</keyword>
<evidence type="ECO:0008006" key="4">
    <source>
        <dbReference type="Google" id="ProtNLM"/>
    </source>
</evidence>
<sequence length="249" mass="28165">MKTVKTLFFAIVFAAISPLAQAQDMTADEIIDAYFENTGGQDNWEDIESLRYTGTANVQGMEFPWIMTMTEDGKQALVIDFQGQKITQYAYDGETMWTTNFMTQEAEKADAETSDNMKKASKKNFISPLLNYKDKGYEVELIGNETIEGTDTYKIKLTEDPIMVDGVETPKISYYFFEKENMVPIAIETEVKQGPMAGQKIQDSMSDYQEVDGLYFPFSMTQGGQAMQVTKIEVNPEIDDAVFAFPEKK</sequence>
<name>A0A370QA49_9FLAO</name>
<accession>A0A370QA49</accession>
<reference evidence="2 3" key="1">
    <citation type="submission" date="2018-07" db="EMBL/GenBank/DDBJ databases">
        <title>Genomic Encyclopedia of Type Strains, Phase IV (KMG-IV): sequencing the most valuable type-strain genomes for metagenomic binning, comparative biology and taxonomic classification.</title>
        <authorList>
            <person name="Goeker M."/>
        </authorList>
    </citation>
    <scope>NUCLEOTIDE SEQUENCE [LARGE SCALE GENOMIC DNA]</scope>
    <source>
        <strain evidence="2 3">DSM 101478</strain>
    </source>
</reference>
<dbReference type="EMBL" id="QRAO01000003">
    <property type="protein sequence ID" value="RDK85261.1"/>
    <property type="molecule type" value="Genomic_DNA"/>
</dbReference>
<organism evidence="2 3">
    <name type="scientific">Marinirhabdus gelatinilytica</name>
    <dbReference type="NCBI Taxonomy" id="1703343"/>
    <lineage>
        <taxon>Bacteria</taxon>
        <taxon>Pseudomonadati</taxon>
        <taxon>Bacteroidota</taxon>
        <taxon>Flavobacteriia</taxon>
        <taxon>Flavobacteriales</taxon>
        <taxon>Flavobacteriaceae</taxon>
    </lineage>
</organism>
<protein>
    <recommendedName>
        <fullName evidence="4">Outer membrane lipoprotein-sorting protein</fullName>
    </recommendedName>
</protein>